<dbReference type="RefSeq" id="WP_128250499.1">
    <property type="nucleotide sequence ID" value="NZ_CP034951.1"/>
</dbReference>
<dbReference type="InterPro" id="IPR016039">
    <property type="entry name" value="Thiolase-like"/>
</dbReference>
<dbReference type="SUPFAM" id="SSF53901">
    <property type="entry name" value="Thiolase-like"/>
    <property type="match status" value="1"/>
</dbReference>
<protein>
    <submittedName>
        <fullName evidence="5">Ketoacyl-ACP synthase III</fullName>
    </submittedName>
</protein>
<feature type="domain" description="Beta-ketoacyl-[acyl-carrier-protein] synthase III C-terminal" evidence="3">
    <location>
        <begin position="257"/>
        <end position="345"/>
    </location>
</feature>
<dbReference type="EMBL" id="CP034951">
    <property type="protein sequence ID" value="QAA82126.1"/>
    <property type="molecule type" value="Genomic_DNA"/>
</dbReference>
<evidence type="ECO:0000259" key="4">
    <source>
        <dbReference type="Pfam" id="PF08545"/>
    </source>
</evidence>
<keyword evidence="2" id="KW-0012">Acyltransferase</keyword>
<proteinExistence type="predicted"/>
<dbReference type="CDD" id="cd00830">
    <property type="entry name" value="KAS_III"/>
    <property type="match status" value="1"/>
</dbReference>
<dbReference type="KEGG" id="aev:EI546_10505"/>
<evidence type="ECO:0000313" key="5">
    <source>
        <dbReference type="EMBL" id="QAA82126.1"/>
    </source>
</evidence>
<dbReference type="GO" id="GO:0004315">
    <property type="term" value="F:3-oxoacyl-[acyl-carrier-protein] synthase activity"/>
    <property type="evidence" value="ECO:0007669"/>
    <property type="project" value="InterPro"/>
</dbReference>
<evidence type="ECO:0000256" key="2">
    <source>
        <dbReference type="ARBA" id="ARBA00023315"/>
    </source>
</evidence>
<feature type="domain" description="Beta-ketoacyl-[acyl-carrier-protein] synthase III N-terminal" evidence="4">
    <location>
        <begin position="115"/>
        <end position="197"/>
    </location>
</feature>
<dbReference type="Gene3D" id="3.40.47.10">
    <property type="match status" value="1"/>
</dbReference>
<keyword evidence="1" id="KW-0808">Transferase</keyword>
<dbReference type="Proteomes" id="UP000285517">
    <property type="component" value="Chromosome"/>
</dbReference>
<dbReference type="PANTHER" id="PTHR34069:SF2">
    <property type="entry name" value="BETA-KETOACYL-[ACYL-CARRIER-PROTEIN] SYNTHASE III"/>
    <property type="match status" value="1"/>
</dbReference>
<dbReference type="InterPro" id="IPR013747">
    <property type="entry name" value="ACP_syn_III_C"/>
</dbReference>
<evidence type="ECO:0000259" key="3">
    <source>
        <dbReference type="Pfam" id="PF08541"/>
    </source>
</evidence>
<dbReference type="GO" id="GO:0006633">
    <property type="term" value="P:fatty acid biosynthetic process"/>
    <property type="evidence" value="ECO:0007669"/>
    <property type="project" value="InterPro"/>
</dbReference>
<evidence type="ECO:0000256" key="1">
    <source>
        <dbReference type="ARBA" id="ARBA00022679"/>
    </source>
</evidence>
<dbReference type="AlphaFoldDB" id="A0A410G4E4"/>
<gene>
    <name evidence="5" type="ORF">EI546_10505</name>
</gene>
<dbReference type="Pfam" id="PF08541">
    <property type="entry name" value="ACP_syn_III_C"/>
    <property type="match status" value="1"/>
</dbReference>
<keyword evidence="6" id="KW-1185">Reference proteome</keyword>
<dbReference type="OrthoDB" id="9815506at2"/>
<dbReference type="GO" id="GO:0044550">
    <property type="term" value="P:secondary metabolite biosynthetic process"/>
    <property type="evidence" value="ECO:0007669"/>
    <property type="project" value="TreeGrafter"/>
</dbReference>
<name>A0A410G4E4_9FLAO</name>
<evidence type="ECO:0000313" key="6">
    <source>
        <dbReference type="Proteomes" id="UP000285517"/>
    </source>
</evidence>
<accession>A0A410G4E4</accession>
<organism evidence="5 6">
    <name type="scientific">Aequorivita ciconiae</name>
    <dbReference type="NCBI Taxonomy" id="2494375"/>
    <lineage>
        <taxon>Bacteria</taxon>
        <taxon>Pseudomonadati</taxon>
        <taxon>Bacteroidota</taxon>
        <taxon>Flavobacteriia</taxon>
        <taxon>Flavobacteriales</taxon>
        <taxon>Flavobacteriaceae</taxon>
        <taxon>Aequorivita</taxon>
    </lineage>
</organism>
<dbReference type="PANTHER" id="PTHR34069">
    <property type="entry name" value="3-OXOACYL-[ACYL-CARRIER-PROTEIN] SYNTHASE 3"/>
    <property type="match status" value="1"/>
</dbReference>
<dbReference type="Pfam" id="PF08545">
    <property type="entry name" value="ACP_syn_III"/>
    <property type="match status" value="1"/>
</dbReference>
<sequence>MVYINAISYYLPENSLDNETIIKEFFQYGGTSETEITPNSISDKCGIKNRFIADLEDTNKDLGNRAAVKLFEEWNVDKSTIDYLIFVRDASDYKGPNTSCIMQHNLGLEQSVAAIDVQHGCTGWIYGLSVAKAVIIAGMAKKVLMVTADVPTRIIHPEDIDIRAIFSDGAAATLISDELLENGINTTIEDFTFGTDGEGEKVLYTERSSVKHPADIAYLKQYEHLPSRLEGGRVRMDSAKIFLFAFRLVPKLIKQVLEKHELKMEEVDFFIFHQANGAMLEFLRKRLKIPEEKFINTVENIGNTIGSTLPIAMRQIVDEDKIKPGNKIMVLGFGIGFSWGGTILTKQPN</sequence>
<reference evidence="5 6" key="1">
    <citation type="submission" date="2019-01" db="EMBL/GenBank/DDBJ databases">
        <title>Complete genome sequencing of Aequorivita sp. H23M31.</title>
        <authorList>
            <person name="Bae J.-W."/>
        </authorList>
    </citation>
    <scope>NUCLEOTIDE SEQUENCE [LARGE SCALE GENOMIC DNA]</scope>
    <source>
        <strain evidence="5 6">H23M31</strain>
    </source>
</reference>
<dbReference type="InterPro" id="IPR013751">
    <property type="entry name" value="ACP_syn_III_N"/>
</dbReference>